<dbReference type="AlphaFoldDB" id="A0AAE3LPZ9"/>
<evidence type="ECO:0000313" key="3">
    <source>
        <dbReference type="EMBL" id="MCU7694020.1"/>
    </source>
</evidence>
<proteinExistence type="predicted"/>
<accession>A0AAE3LPZ9</accession>
<protein>
    <submittedName>
        <fullName evidence="3">DUF5683 domain-containing protein</fullName>
    </submittedName>
</protein>
<dbReference type="Pfam" id="PF18935">
    <property type="entry name" value="DUF5683"/>
    <property type="match status" value="1"/>
</dbReference>
<evidence type="ECO:0000313" key="4">
    <source>
        <dbReference type="Proteomes" id="UP001209317"/>
    </source>
</evidence>
<dbReference type="Proteomes" id="UP001209317">
    <property type="component" value="Unassembled WGS sequence"/>
</dbReference>
<name>A0AAE3LPZ9_9BACT</name>
<feature type="chain" id="PRO_5041995365" evidence="1">
    <location>
        <begin position="21"/>
        <end position="214"/>
    </location>
</feature>
<evidence type="ECO:0000259" key="2">
    <source>
        <dbReference type="Pfam" id="PF18935"/>
    </source>
</evidence>
<sequence>MNKICSTLVLFFAVSLAAVAQQNKVPVEQEHDHRGHHNHSHDQTLHKDLMDKAGWYSMILPGAGQVYNRQYWKAPIAFAAVAIPIKLHLDFRKYRQHAQQAIEIIADIKKTGNEQFADNMHADFRQKFDELKGKPNGYDEFRDIAFRVRRDQRRYMDYSIACALLFWCANIADATAFGHLRSFEIGDNITLKVSPEYFHMSNTPGVKLVIGRKD</sequence>
<keyword evidence="4" id="KW-1185">Reference proteome</keyword>
<reference evidence="3" key="1">
    <citation type="submission" date="2022-10" db="EMBL/GenBank/DDBJ databases">
        <authorList>
            <person name="Kim H.S."/>
            <person name="Kim J.-S."/>
            <person name="Suh M.K."/>
            <person name="Eom M.K."/>
            <person name="Lee J.-S."/>
        </authorList>
    </citation>
    <scope>NUCLEOTIDE SEQUENCE</scope>
    <source>
        <strain evidence="3">LIP-5</strain>
    </source>
</reference>
<organism evidence="3 4">
    <name type="scientific">Haoranjiania flava</name>
    <dbReference type="NCBI Taxonomy" id="1856322"/>
    <lineage>
        <taxon>Bacteria</taxon>
        <taxon>Pseudomonadati</taxon>
        <taxon>Bacteroidota</taxon>
        <taxon>Chitinophagia</taxon>
        <taxon>Chitinophagales</taxon>
        <taxon>Chitinophagaceae</taxon>
        <taxon>Haoranjiania</taxon>
    </lineage>
</organism>
<feature type="domain" description="DUF5683" evidence="2">
    <location>
        <begin position="51"/>
        <end position="208"/>
    </location>
</feature>
<dbReference type="InterPro" id="IPR043738">
    <property type="entry name" value="DUF5683"/>
</dbReference>
<gene>
    <name evidence="3" type="ORF">OD355_05755</name>
</gene>
<feature type="signal peptide" evidence="1">
    <location>
        <begin position="1"/>
        <end position="20"/>
    </location>
</feature>
<dbReference type="RefSeq" id="WP_263037508.1">
    <property type="nucleotide sequence ID" value="NZ_JAOTPL010000006.1"/>
</dbReference>
<comment type="caution">
    <text evidence="3">The sequence shown here is derived from an EMBL/GenBank/DDBJ whole genome shotgun (WGS) entry which is preliminary data.</text>
</comment>
<evidence type="ECO:0000256" key="1">
    <source>
        <dbReference type="SAM" id="SignalP"/>
    </source>
</evidence>
<keyword evidence="1" id="KW-0732">Signal</keyword>
<dbReference type="EMBL" id="JAOTPL010000006">
    <property type="protein sequence ID" value="MCU7694020.1"/>
    <property type="molecule type" value="Genomic_DNA"/>
</dbReference>